<dbReference type="PANTHER" id="PTHR11358:SF26">
    <property type="entry name" value="GUANIDINO ACID HYDROLASE, MITOCHONDRIAL"/>
    <property type="match status" value="1"/>
</dbReference>
<feature type="signal peptide" evidence="5">
    <location>
        <begin position="1"/>
        <end position="29"/>
    </location>
</feature>
<protein>
    <submittedName>
        <fullName evidence="6">Guanidinobutyrase</fullName>
    </submittedName>
</protein>
<proteinExistence type="inferred from homology"/>
<comment type="caution">
    <text evidence="6">The sequence shown here is derived from an EMBL/GenBank/DDBJ whole genome shotgun (WGS) entry which is preliminary data.</text>
</comment>
<evidence type="ECO:0000313" key="7">
    <source>
        <dbReference type="Proteomes" id="UP001629113"/>
    </source>
</evidence>
<evidence type="ECO:0000256" key="4">
    <source>
        <dbReference type="RuleBase" id="RU003684"/>
    </source>
</evidence>
<keyword evidence="2" id="KW-0479">Metal-binding</keyword>
<dbReference type="InterPro" id="IPR020855">
    <property type="entry name" value="Ureohydrolase_Mn_BS"/>
</dbReference>
<evidence type="ECO:0000256" key="5">
    <source>
        <dbReference type="SAM" id="SignalP"/>
    </source>
</evidence>
<accession>A0ABR4PCG9</accession>
<dbReference type="PROSITE" id="PS01053">
    <property type="entry name" value="ARGINASE_1"/>
    <property type="match status" value="1"/>
</dbReference>
<keyword evidence="7" id="KW-1185">Reference proteome</keyword>
<organism evidence="6 7">
    <name type="scientific">Phlyctema vagabunda</name>
    <dbReference type="NCBI Taxonomy" id="108571"/>
    <lineage>
        <taxon>Eukaryota</taxon>
        <taxon>Fungi</taxon>
        <taxon>Dikarya</taxon>
        <taxon>Ascomycota</taxon>
        <taxon>Pezizomycotina</taxon>
        <taxon>Leotiomycetes</taxon>
        <taxon>Helotiales</taxon>
        <taxon>Dermateaceae</taxon>
        <taxon>Phlyctema</taxon>
    </lineage>
</organism>
<reference evidence="6 7" key="1">
    <citation type="submission" date="2024-06" db="EMBL/GenBank/DDBJ databases">
        <title>Complete genome of Phlyctema vagabunda strain 19-DSS-EL-015.</title>
        <authorList>
            <person name="Fiorenzani C."/>
        </authorList>
    </citation>
    <scope>NUCLEOTIDE SEQUENCE [LARGE SCALE GENOMIC DNA]</scope>
    <source>
        <strain evidence="6 7">19-DSS-EL-015</strain>
    </source>
</reference>
<name>A0ABR4PCG9_9HELO</name>
<dbReference type="PROSITE" id="PS51409">
    <property type="entry name" value="ARGINASE_2"/>
    <property type="match status" value="1"/>
</dbReference>
<dbReference type="EMBL" id="JBFCZG010000006">
    <property type="protein sequence ID" value="KAL3421017.1"/>
    <property type="molecule type" value="Genomic_DNA"/>
</dbReference>
<dbReference type="SUPFAM" id="SSF52768">
    <property type="entry name" value="Arginase/deacetylase"/>
    <property type="match status" value="1"/>
</dbReference>
<sequence>MHIPNFSNGVASTLVCLVALSLASTATSALPDQEQQRVLEDSEPSLNTKEQLERKWGFNWGFSGISTFGHLEHFKCLTEPDKKFDIGIIGAPFDTASSFRSGSRFGPRSIRAASARHAVSRAYNPFFGLNPYSNWAKVIDCGDIPVTPFDNALAMQQMTEAFTELGLREGTAPGSMPKLIILGGDHLVALPALRALKTVHNEPVALLHFDSHLDTLRPSVYPQAWPSKQADFNHGTVFWNAYTEGLLRNDSVHAGINTRLSGADLGDYDSDDEMGFLRISAAAVDDIGTKGVIDLINNKIEPHVKVYLSIDIDVLDPAFAPGTGAPEPGGWTTRELLKILRGCSHLNIVGADIVEVAPAYDSAGSDTAFVAAGLAYEIISGMVKNGLESVVQNTDPHVKKQAKTEL</sequence>
<gene>
    <name evidence="6" type="ORF">PVAG01_07462</name>
</gene>
<feature type="chain" id="PRO_5045359989" evidence="5">
    <location>
        <begin position="30"/>
        <end position="406"/>
    </location>
</feature>
<dbReference type="PRINTS" id="PR00116">
    <property type="entry name" value="ARGINASE"/>
</dbReference>
<dbReference type="Gene3D" id="3.40.800.10">
    <property type="entry name" value="Ureohydrolase domain"/>
    <property type="match status" value="1"/>
</dbReference>
<evidence type="ECO:0000256" key="3">
    <source>
        <dbReference type="ARBA" id="ARBA00022801"/>
    </source>
</evidence>
<evidence type="ECO:0000313" key="6">
    <source>
        <dbReference type="EMBL" id="KAL3421017.1"/>
    </source>
</evidence>
<dbReference type="CDD" id="cd11592">
    <property type="entry name" value="Agmatinase_PAH"/>
    <property type="match status" value="1"/>
</dbReference>
<dbReference type="PANTHER" id="PTHR11358">
    <property type="entry name" value="ARGINASE/AGMATINASE"/>
    <property type="match status" value="1"/>
</dbReference>
<dbReference type="Pfam" id="PF00491">
    <property type="entry name" value="Arginase"/>
    <property type="match status" value="1"/>
</dbReference>
<keyword evidence="3 4" id="KW-0378">Hydrolase</keyword>
<dbReference type="InterPro" id="IPR006035">
    <property type="entry name" value="Ureohydrolase"/>
</dbReference>
<dbReference type="Proteomes" id="UP001629113">
    <property type="component" value="Unassembled WGS sequence"/>
</dbReference>
<keyword evidence="5" id="KW-0732">Signal</keyword>
<dbReference type="InterPro" id="IPR023696">
    <property type="entry name" value="Ureohydrolase_dom_sf"/>
</dbReference>
<evidence type="ECO:0000256" key="1">
    <source>
        <dbReference type="ARBA" id="ARBA00009227"/>
    </source>
</evidence>
<evidence type="ECO:0000256" key="2">
    <source>
        <dbReference type="ARBA" id="ARBA00022723"/>
    </source>
</evidence>
<comment type="similarity">
    <text evidence="1">Belongs to the arginase family. Agmatinase subfamily.</text>
</comment>